<feature type="domain" description="Aerotolerance regulator N-terminal" evidence="2">
    <location>
        <begin position="1"/>
        <end position="74"/>
    </location>
</feature>
<protein>
    <submittedName>
        <fullName evidence="3">N-terminal double-transmembrane domain-containing protein</fullName>
    </submittedName>
</protein>
<feature type="transmembrane region" description="Helical" evidence="1">
    <location>
        <begin position="366"/>
        <end position="385"/>
    </location>
</feature>
<dbReference type="InterPro" id="IPR011933">
    <property type="entry name" value="Double_TM_dom"/>
</dbReference>
<evidence type="ECO:0000259" key="2">
    <source>
        <dbReference type="Pfam" id="PF07584"/>
    </source>
</evidence>
<dbReference type="NCBIfam" id="TIGR02226">
    <property type="entry name" value="two_anch"/>
    <property type="match status" value="1"/>
</dbReference>
<sequence>MQLLQPILLWGLLGISIPFLIHLWRGRKGKVMSWAAMHWLPTQESSVAKGIRLENILVLLLRILMLVILVLLLSKLFVPKHNKVSEERIVHLVQPSGQITEEYKFELQQALEKGEEVYWADETLTPIESIEDLLFEYMTLNLQAALNKLPSEATDLNLYLSNSENTFGSSFFLSNIKPNLYLGSADITTPKPQTVSLGGEKTLVVNEQGLLDSLPKGQQAEGERVFEKERFGYLLNEVSSSERTFIQAALDAINDVYGFEFEEMQQLEEAKLIFDSKLPAERKSDKLYFVSDNYSYSEQSNLLTFPDQLDFEESELVQTGKLPEVILEAFLSFSGIEQQDVKLSQSQFESRFIVGGRNTQEKKANLDLLLLGLLLLCFAAERYFANQQGI</sequence>
<feature type="transmembrane region" description="Helical" evidence="1">
    <location>
        <begin position="56"/>
        <end position="78"/>
    </location>
</feature>
<accession>A0ABY1NF15</accession>
<feature type="transmembrane region" description="Helical" evidence="1">
    <location>
        <begin position="7"/>
        <end position="24"/>
    </location>
</feature>
<name>A0ABY1NF15_9BACT</name>
<keyword evidence="1" id="KW-0472">Membrane</keyword>
<comment type="caution">
    <text evidence="3">The sequence shown here is derived from an EMBL/GenBank/DDBJ whole genome shotgun (WGS) entry which is preliminary data.</text>
</comment>
<keyword evidence="4" id="KW-1185">Reference proteome</keyword>
<reference evidence="3 4" key="1">
    <citation type="submission" date="2017-05" db="EMBL/GenBank/DDBJ databases">
        <authorList>
            <person name="Varghese N."/>
            <person name="Submissions S."/>
        </authorList>
    </citation>
    <scope>NUCLEOTIDE SEQUENCE [LARGE SCALE GENOMIC DNA]</scope>
    <source>
        <strain evidence="3 4">DSM 15360</strain>
    </source>
</reference>
<dbReference type="Proteomes" id="UP001157915">
    <property type="component" value="Unassembled WGS sequence"/>
</dbReference>
<keyword evidence="1" id="KW-0812">Transmembrane</keyword>
<dbReference type="EMBL" id="FXUA01000001">
    <property type="protein sequence ID" value="SMP07939.1"/>
    <property type="molecule type" value="Genomic_DNA"/>
</dbReference>
<keyword evidence="1" id="KW-1133">Transmembrane helix</keyword>
<proteinExistence type="predicted"/>
<evidence type="ECO:0000313" key="3">
    <source>
        <dbReference type="EMBL" id="SMP07939.1"/>
    </source>
</evidence>
<dbReference type="RefSeq" id="WP_283411599.1">
    <property type="nucleotide sequence ID" value="NZ_FXUA01000001.1"/>
</dbReference>
<evidence type="ECO:0000313" key="4">
    <source>
        <dbReference type="Proteomes" id="UP001157915"/>
    </source>
</evidence>
<dbReference type="Pfam" id="PF07584">
    <property type="entry name" value="BatA"/>
    <property type="match status" value="1"/>
</dbReference>
<dbReference type="InterPro" id="IPR024163">
    <property type="entry name" value="Aerotolerance_reg_N"/>
</dbReference>
<gene>
    <name evidence="3" type="ORF">SAMN06265367_101669</name>
</gene>
<evidence type="ECO:0000256" key="1">
    <source>
        <dbReference type="SAM" id="Phobius"/>
    </source>
</evidence>
<organism evidence="3 4">
    <name type="scientific">Algoriphagus winogradskyi</name>
    <dbReference type="NCBI Taxonomy" id="237017"/>
    <lineage>
        <taxon>Bacteria</taxon>
        <taxon>Pseudomonadati</taxon>
        <taxon>Bacteroidota</taxon>
        <taxon>Cytophagia</taxon>
        <taxon>Cytophagales</taxon>
        <taxon>Cyclobacteriaceae</taxon>
        <taxon>Algoriphagus</taxon>
    </lineage>
</organism>